<reference evidence="5" key="1">
    <citation type="submission" date="2024-01" db="EMBL/GenBank/DDBJ databases">
        <title>Bank of Algae and Cyanobacteria of the Azores (BACA) strain genomes.</title>
        <authorList>
            <person name="Luz R."/>
            <person name="Cordeiro R."/>
            <person name="Fonseca A."/>
            <person name="Goncalves V."/>
        </authorList>
    </citation>
    <scope>NUCLEOTIDE SEQUENCE</scope>
    <source>
        <strain evidence="5">BACA0141</strain>
    </source>
</reference>
<dbReference type="PRINTS" id="PR00069">
    <property type="entry name" value="ALDKETRDTASE"/>
</dbReference>
<dbReference type="Pfam" id="PF13187">
    <property type="entry name" value="Fer4_9"/>
    <property type="match status" value="1"/>
</dbReference>
<dbReference type="InterPro" id="IPR017900">
    <property type="entry name" value="4Fe4S_Fe_S_CS"/>
</dbReference>
<dbReference type="Proteomes" id="UP001333818">
    <property type="component" value="Unassembled WGS sequence"/>
</dbReference>
<name>A0AAW9Q3G2_9CYAN</name>
<dbReference type="PROSITE" id="PS51379">
    <property type="entry name" value="4FE4S_FER_2"/>
    <property type="match status" value="1"/>
</dbReference>
<dbReference type="CDD" id="cd19096">
    <property type="entry name" value="AKR_Fe-S_oxidoreductase"/>
    <property type="match status" value="1"/>
</dbReference>
<dbReference type="AlphaFoldDB" id="A0AAW9Q3G2"/>
<accession>A0AAW9Q3G2</accession>
<sequence>MRYRRFGKTEMLLSVFSLGTMRYLESEENAVSTIFKAIELGINHIETAKGYGKSEQFVGAAFRAGLEKQRDRLYVTTKIVPTPDADTMRQQIEDSLQKMNLDYIDNFDLHGINTWEHLEMLKNPQGCMKAVQEAVDQKLIRHVGFSTHAPLEVILAVIQTDLFTSVNLHYYYFNQRNEPAVQLAHEKDMGVFIISPSDKGGMIYKPSEKLKGLCYPFTPIYLNDRFLLSDPRVHTLSLGAAHPQEFVDHQEAWDNDTPLSELENEIFACMHRHYIEGLRSDRCSQCYACLPCPEEINIPEVLRLRNLAVAHDMVEFGKYRYAMFGNAGHWFPGEKGDRCTDCGDCLPRCPEKLDIPKLLRDTHDRLYEGEGKRLWD</sequence>
<dbReference type="GO" id="GO:0051536">
    <property type="term" value="F:iron-sulfur cluster binding"/>
    <property type="evidence" value="ECO:0007669"/>
    <property type="project" value="UniProtKB-KW"/>
</dbReference>
<dbReference type="GO" id="GO:0016491">
    <property type="term" value="F:oxidoreductase activity"/>
    <property type="evidence" value="ECO:0007669"/>
    <property type="project" value="InterPro"/>
</dbReference>
<evidence type="ECO:0000259" key="4">
    <source>
        <dbReference type="PROSITE" id="PS51379"/>
    </source>
</evidence>
<evidence type="ECO:0000256" key="1">
    <source>
        <dbReference type="ARBA" id="ARBA00022723"/>
    </source>
</evidence>
<dbReference type="PROSITE" id="PS00198">
    <property type="entry name" value="4FE4S_FER_1"/>
    <property type="match status" value="1"/>
</dbReference>
<dbReference type="InterPro" id="IPR023210">
    <property type="entry name" value="NADP_OxRdtase_dom"/>
</dbReference>
<dbReference type="SUPFAM" id="SSF51430">
    <property type="entry name" value="NAD(P)-linked oxidoreductase"/>
    <property type="match status" value="1"/>
</dbReference>
<keyword evidence="2" id="KW-0408">Iron</keyword>
<evidence type="ECO:0000313" key="5">
    <source>
        <dbReference type="EMBL" id="MEE3717780.1"/>
    </source>
</evidence>
<feature type="domain" description="4Fe-4S ferredoxin-type" evidence="4">
    <location>
        <begin position="330"/>
        <end position="361"/>
    </location>
</feature>
<dbReference type="PANTHER" id="PTHR43312:SF2">
    <property type="entry name" value="OXIDOREDUCTASE"/>
    <property type="match status" value="1"/>
</dbReference>
<dbReference type="Pfam" id="PF00248">
    <property type="entry name" value="Aldo_ket_red"/>
    <property type="match status" value="1"/>
</dbReference>
<proteinExistence type="predicted"/>
<evidence type="ECO:0000256" key="3">
    <source>
        <dbReference type="ARBA" id="ARBA00023014"/>
    </source>
</evidence>
<protein>
    <submittedName>
        <fullName evidence="5">Aldo/keto reductase</fullName>
    </submittedName>
</protein>
<evidence type="ECO:0000313" key="6">
    <source>
        <dbReference type="Proteomes" id="UP001333818"/>
    </source>
</evidence>
<dbReference type="RefSeq" id="WP_330484211.1">
    <property type="nucleotide sequence ID" value="NZ_JAZBJZ010000052.1"/>
</dbReference>
<dbReference type="EMBL" id="JAZBJZ010000052">
    <property type="protein sequence ID" value="MEE3717780.1"/>
    <property type="molecule type" value="Genomic_DNA"/>
</dbReference>
<evidence type="ECO:0000256" key="2">
    <source>
        <dbReference type="ARBA" id="ARBA00023004"/>
    </source>
</evidence>
<keyword evidence="6" id="KW-1185">Reference proteome</keyword>
<comment type="caution">
    <text evidence="5">The sequence shown here is derived from an EMBL/GenBank/DDBJ whole genome shotgun (WGS) entry which is preliminary data.</text>
</comment>
<dbReference type="InterPro" id="IPR017896">
    <property type="entry name" value="4Fe4S_Fe-S-bd"/>
</dbReference>
<dbReference type="PANTHER" id="PTHR43312">
    <property type="entry name" value="D-THREO-ALDOSE 1-DEHYDROGENASE"/>
    <property type="match status" value="1"/>
</dbReference>
<dbReference type="Gene3D" id="3.20.20.100">
    <property type="entry name" value="NADP-dependent oxidoreductase domain"/>
    <property type="match status" value="1"/>
</dbReference>
<dbReference type="GO" id="GO:0046872">
    <property type="term" value="F:metal ion binding"/>
    <property type="evidence" value="ECO:0007669"/>
    <property type="project" value="UniProtKB-KW"/>
</dbReference>
<dbReference type="InterPro" id="IPR036812">
    <property type="entry name" value="NAD(P)_OxRdtase_dom_sf"/>
</dbReference>
<organism evidence="5 6">
    <name type="scientific">Tumidithrix elongata BACA0141</name>
    <dbReference type="NCBI Taxonomy" id="2716417"/>
    <lineage>
        <taxon>Bacteria</taxon>
        <taxon>Bacillati</taxon>
        <taxon>Cyanobacteriota</taxon>
        <taxon>Cyanophyceae</taxon>
        <taxon>Pseudanabaenales</taxon>
        <taxon>Pseudanabaenaceae</taxon>
        <taxon>Tumidithrix</taxon>
        <taxon>Tumidithrix elongata</taxon>
    </lineage>
</organism>
<gene>
    <name evidence="5" type="ORF">V2H45_13645</name>
</gene>
<keyword evidence="1" id="KW-0479">Metal-binding</keyword>
<keyword evidence="3" id="KW-0411">Iron-sulfur</keyword>
<dbReference type="InterPro" id="IPR020471">
    <property type="entry name" value="AKR"/>
</dbReference>
<dbReference type="InterPro" id="IPR053135">
    <property type="entry name" value="AKR2_Oxidoreductase"/>
</dbReference>